<dbReference type="Pfam" id="PF13487">
    <property type="entry name" value="HD_5"/>
    <property type="match status" value="1"/>
</dbReference>
<dbReference type="OrthoDB" id="9764808at2"/>
<evidence type="ECO:0000259" key="1">
    <source>
        <dbReference type="PROSITE" id="PS51832"/>
    </source>
</evidence>
<dbReference type="InterPro" id="IPR003018">
    <property type="entry name" value="GAF"/>
</dbReference>
<dbReference type="Proteomes" id="UP000016505">
    <property type="component" value="Chromosome I"/>
</dbReference>
<evidence type="ECO:0000313" key="3">
    <source>
        <dbReference type="Proteomes" id="UP000016505"/>
    </source>
</evidence>
<dbReference type="EMBL" id="CP011025">
    <property type="protein sequence ID" value="ATC85263.1"/>
    <property type="molecule type" value="Genomic_DNA"/>
</dbReference>
<dbReference type="GO" id="GO:0008081">
    <property type="term" value="F:phosphoric diester hydrolase activity"/>
    <property type="evidence" value="ECO:0007669"/>
    <property type="project" value="UniProtKB-ARBA"/>
</dbReference>
<dbReference type="SMART" id="SM00065">
    <property type="entry name" value="GAF"/>
    <property type="match status" value="1"/>
</dbReference>
<dbReference type="InterPro" id="IPR003607">
    <property type="entry name" value="HD/PDEase_dom"/>
</dbReference>
<dbReference type="SUPFAM" id="SSF109604">
    <property type="entry name" value="HD-domain/PDEase-like"/>
    <property type="match status" value="2"/>
</dbReference>
<organism evidence="2 3">
    <name type="scientific">Pseudoalteromonas arctica A 37-1-2</name>
    <dbReference type="NCBI Taxonomy" id="1117313"/>
    <lineage>
        <taxon>Bacteria</taxon>
        <taxon>Pseudomonadati</taxon>
        <taxon>Pseudomonadota</taxon>
        <taxon>Gammaproteobacteria</taxon>
        <taxon>Alteromonadales</taxon>
        <taxon>Pseudoalteromonadaceae</taxon>
        <taxon>Pseudoalteromonas</taxon>
    </lineage>
</organism>
<reference evidence="2 3" key="1">
    <citation type="journal article" date="2012" name="J. Bacteriol.">
        <title>Genome sequences of type strains of seven species of the marine bacterium Pseudoalteromonas.</title>
        <authorList>
            <person name="Xie B.B."/>
            <person name="Shu Y.L."/>
            <person name="Qin Q.L."/>
            <person name="Rong J.C."/>
            <person name="Zhang X.Y."/>
            <person name="Chen X.L."/>
            <person name="Shi M."/>
            <person name="He H.L."/>
            <person name="Zhou B.C."/>
            <person name="Zhang Y.Z."/>
        </authorList>
    </citation>
    <scope>NUCLEOTIDE SEQUENCE [LARGE SCALE GENOMIC DNA]</scope>
    <source>
        <strain evidence="2 3">A 37-1-2</strain>
    </source>
</reference>
<dbReference type="InterPro" id="IPR037522">
    <property type="entry name" value="HD_GYP_dom"/>
</dbReference>
<feature type="domain" description="HD-GYP" evidence="1">
    <location>
        <begin position="332"/>
        <end position="534"/>
    </location>
</feature>
<name>A0A290RYL4_9GAMM</name>
<gene>
    <name evidence="2" type="ORF">PARC_a0540</name>
</gene>
<dbReference type="RefSeq" id="WP_010554126.1">
    <property type="nucleotide sequence ID" value="NZ_CP011025.1"/>
</dbReference>
<proteinExistence type="predicted"/>
<dbReference type="Pfam" id="PF01590">
    <property type="entry name" value="GAF"/>
    <property type="match status" value="1"/>
</dbReference>
<protein>
    <recommendedName>
        <fullName evidence="1">HD-GYP domain-containing protein</fullName>
    </recommendedName>
</protein>
<dbReference type="PROSITE" id="PS51832">
    <property type="entry name" value="HD_GYP"/>
    <property type="match status" value="1"/>
</dbReference>
<dbReference type="CDD" id="cd00077">
    <property type="entry name" value="HDc"/>
    <property type="match status" value="2"/>
</dbReference>
<dbReference type="PANTHER" id="PTHR43155:SF2">
    <property type="entry name" value="CYCLIC DI-GMP PHOSPHODIESTERASE PA4108"/>
    <property type="match status" value="1"/>
</dbReference>
<dbReference type="Pfam" id="PF01966">
    <property type="entry name" value="HD"/>
    <property type="match status" value="1"/>
</dbReference>
<dbReference type="KEGG" id="part:PARC_a0540"/>
<dbReference type="InterPro" id="IPR029016">
    <property type="entry name" value="GAF-like_dom_sf"/>
</dbReference>
<dbReference type="InterPro" id="IPR006674">
    <property type="entry name" value="HD_domain"/>
</dbReference>
<sequence length="553" mass="61994">MVPSNILKSSKHMRQHIKDKTNLQHFIDISIRLTTEKNSSKLLDEILQVVMSIANSDAGSIYSITPNKQLKFETVINKSLNLYLGGTLGSPVDFPNIDLFIDGKPNETAIVAHSANSGEVINIPDVYDALPFDMSTARKMDARTGYRSESMLTIPLKDHEDDIIGVIQLINVKDAQNKNIPFSEELVTLIRSFASLGAISLTNSTLIKGMEDLFSTFAETIAMAIDEKSPHTGGHCKRVPALTLMLADAVHDINKGPLASFSMSEADRHELDIAGWLHDCGKIATPDHIMEKSTKLETIFDRIKYVDAKFEIISRDLKIAYQQKIIYAMKLQKPIEVQQFERLLDTELKQLALDRALLQRVNVGGEFLGDAELEHIERIANKYQLVINDINTPLLSADEVENLTIRRGTLTEAEREVMKRHMDVTKNILDALPFPKHLSNVTEYALGHHEKLDGTGYPRGLTKEQMSVPARLMAITDIFEALSAVDRPYKKAKPVSECLFILGSMVAKNHLDADIFAIFIESQVYKNYINEYANPEQLDEVDFDNLPGYTPIS</sequence>
<accession>A0A290RYL4</accession>
<evidence type="ECO:0000313" key="2">
    <source>
        <dbReference type="EMBL" id="ATC85263.1"/>
    </source>
</evidence>
<dbReference type="Gene3D" id="3.30.450.40">
    <property type="match status" value="1"/>
</dbReference>
<dbReference type="AlphaFoldDB" id="A0A290RYL4"/>
<dbReference type="Gene3D" id="1.10.3210.10">
    <property type="entry name" value="Hypothetical protein af1432"/>
    <property type="match status" value="2"/>
</dbReference>
<dbReference type="PANTHER" id="PTHR43155">
    <property type="entry name" value="CYCLIC DI-GMP PHOSPHODIESTERASE PA4108-RELATED"/>
    <property type="match status" value="1"/>
</dbReference>
<dbReference type="SUPFAM" id="SSF55781">
    <property type="entry name" value="GAF domain-like"/>
    <property type="match status" value="1"/>
</dbReference>